<dbReference type="Pfam" id="PF25597">
    <property type="entry name" value="SH3_retrovirus"/>
    <property type="match status" value="1"/>
</dbReference>
<dbReference type="InterPro" id="IPR036397">
    <property type="entry name" value="RNaseH_sf"/>
</dbReference>
<feature type="region of interest" description="Disordered" evidence="1">
    <location>
        <begin position="307"/>
        <end position="353"/>
    </location>
</feature>
<name>A0ABQ4WTA2_9ASTR</name>
<evidence type="ECO:0000256" key="1">
    <source>
        <dbReference type="SAM" id="MobiDB-lite"/>
    </source>
</evidence>
<evidence type="ECO:0000313" key="4">
    <source>
        <dbReference type="Proteomes" id="UP001151760"/>
    </source>
</evidence>
<evidence type="ECO:0000313" key="3">
    <source>
        <dbReference type="EMBL" id="GJS56104.1"/>
    </source>
</evidence>
<gene>
    <name evidence="3" type="ORF">Tco_0629466</name>
</gene>
<dbReference type="PANTHER" id="PTHR42648">
    <property type="entry name" value="TRANSPOSASE, PUTATIVE-RELATED"/>
    <property type="match status" value="1"/>
</dbReference>
<dbReference type="PROSITE" id="PS50994">
    <property type="entry name" value="INTEGRASE"/>
    <property type="match status" value="1"/>
</dbReference>
<organism evidence="3 4">
    <name type="scientific">Tanacetum coccineum</name>
    <dbReference type="NCBI Taxonomy" id="301880"/>
    <lineage>
        <taxon>Eukaryota</taxon>
        <taxon>Viridiplantae</taxon>
        <taxon>Streptophyta</taxon>
        <taxon>Embryophyta</taxon>
        <taxon>Tracheophyta</taxon>
        <taxon>Spermatophyta</taxon>
        <taxon>Magnoliopsida</taxon>
        <taxon>eudicotyledons</taxon>
        <taxon>Gunneridae</taxon>
        <taxon>Pentapetalae</taxon>
        <taxon>asterids</taxon>
        <taxon>campanulids</taxon>
        <taxon>Asterales</taxon>
        <taxon>Asteraceae</taxon>
        <taxon>Asteroideae</taxon>
        <taxon>Anthemideae</taxon>
        <taxon>Anthemidinae</taxon>
        <taxon>Tanacetum</taxon>
    </lineage>
</organism>
<dbReference type="SUPFAM" id="SSF53098">
    <property type="entry name" value="Ribonuclease H-like"/>
    <property type="match status" value="1"/>
</dbReference>
<feature type="region of interest" description="Disordered" evidence="1">
    <location>
        <begin position="38"/>
        <end position="81"/>
    </location>
</feature>
<dbReference type="Pfam" id="PF00665">
    <property type="entry name" value="rve"/>
    <property type="match status" value="1"/>
</dbReference>
<evidence type="ECO:0000259" key="2">
    <source>
        <dbReference type="PROSITE" id="PS50994"/>
    </source>
</evidence>
<feature type="compositionally biased region" description="Basic and acidic residues" evidence="1">
    <location>
        <begin position="43"/>
        <end position="52"/>
    </location>
</feature>
<feature type="domain" description="Integrase catalytic" evidence="2">
    <location>
        <begin position="407"/>
        <end position="575"/>
    </location>
</feature>
<dbReference type="InterPro" id="IPR012337">
    <property type="entry name" value="RNaseH-like_sf"/>
</dbReference>
<dbReference type="InterPro" id="IPR039537">
    <property type="entry name" value="Retrotran_Ty1/copia-like"/>
</dbReference>
<protein>
    <submittedName>
        <fullName evidence="3">Ribonuclease H-like domain-containing protein</fullName>
    </submittedName>
</protein>
<dbReference type="InterPro" id="IPR001584">
    <property type="entry name" value="Integrase_cat-core"/>
</dbReference>
<keyword evidence="4" id="KW-1185">Reference proteome</keyword>
<accession>A0ABQ4WTA2</accession>
<dbReference type="PANTHER" id="PTHR42648:SF32">
    <property type="entry name" value="RIBONUCLEASE H-LIKE DOMAIN, GAG-PRE-INTEGRASE DOMAIN PROTEIN-RELATED"/>
    <property type="match status" value="1"/>
</dbReference>
<comment type="caution">
    <text evidence="3">The sequence shown here is derived from an EMBL/GenBank/DDBJ whole genome shotgun (WGS) entry which is preliminary data.</text>
</comment>
<dbReference type="InterPro" id="IPR057670">
    <property type="entry name" value="SH3_retrovirus"/>
</dbReference>
<dbReference type="EMBL" id="BQNB010008914">
    <property type="protein sequence ID" value="GJS56104.1"/>
    <property type="molecule type" value="Genomic_DNA"/>
</dbReference>
<feature type="compositionally biased region" description="Basic residues" evidence="1">
    <location>
        <begin position="314"/>
        <end position="325"/>
    </location>
</feature>
<reference evidence="3" key="2">
    <citation type="submission" date="2022-01" db="EMBL/GenBank/DDBJ databases">
        <authorList>
            <person name="Yamashiro T."/>
            <person name="Shiraishi A."/>
            <person name="Satake H."/>
            <person name="Nakayama K."/>
        </authorList>
    </citation>
    <scope>NUCLEOTIDE SEQUENCE</scope>
</reference>
<proteinExistence type="predicted"/>
<dbReference type="Gene3D" id="3.30.420.10">
    <property type="entry name" value="Ribonuclease H-like superfamily/Ribonuclease H"/>
    <property type="match status" value="1"/>
</dbReference>
<dbReference type="Proteomes" id="UP001151760">
    <property type="component" value="Unassembled WGS sequence"/>
</dbReference>
<feature type="compositionally biased region" description="Acidic residues" evidence="1">
    <location>
        <begin position="335"/>
        <end position="345"/>
    </location>
</feature>
<sequence>MKEKLADFITPTKALGEAEEEEISLTILEAAKTLSKVASQGVSKEKSTDKGKRYMRRASTGGTKVDSGTATERGQREGKASMVEEDIQAIHKTKEQMRQEEAGLEEAIKLQAQLDEEVAKQIHLDKLVAQRMAEEEALSEQQKKRKAQVQFEAQFYTEEDWDVIRAKLEANAELSKDVLGKDLPEQDFAKRMVDMVNQRKKHFAEERAKAKRNKPMTQSQLRIYMSNYLKNQGTWKLSQLKKLKFEEIKEEFDKLVQQIDTFVPINLEATKAKLKRYGEELQTKTSKKQRFDDKDVPAIGEKVAEVKEEEQVKRTGKRKKQKARKGMNVDKSAQEDSETDKEESVEAMNPTPLTTKSDSVVNWKIFQQGQRSVYQIIRANGADTVYMSFGAMLKDFTRQDLIELYRLLATPEQTATGKENSNPLIADSLLKTIRYSLVVTDDFSRFSWVFFLATKDETSEILCTLIIGLEKQLNHHVKIIRCDNGTEFKNYVMNELCAKKGIKREFSVARTPQQNGVIERKNMTLIEADRTMLANSRLPIPFWTEIVNTACYVLNRVLVTKPQNKTPYELLIGKFDGKSDEGYLLGYSTSSKAFRVYNKRTKRVEENLHINFLEDQPNVAGTGKDKGPTQEYILLLLQPHRIRIPVEDVAPAAH</sequence>
<reference evidence="3" key="1">
    <citation type="journal article" date="2022" name="Int. J. Mol. Sci.">
        <title>Draft Genome of Tanacetum Coccineum: Genomic Comparison of Closely Related Tanacetum-Family Plants.</title>
        <authorList>
            <person name="Yamashiro T."/>
            <person name="Shiraishi A."/>
            <person name="Nakayama K."/>
            <person name="Satake H."/>
        </authorList>
    </citation>
    <scope>NUCLEOTIDE SEQUENCE</scope>
</reference>
<feature type="compositionally biased region" description="Polar residues" evidence="1">
    <location>
        <begin position="60"/>
        <end position="72"/>
    </location>
</feature>